<evidence type="ECO:0000313" key="3">
    <source>
        <dbReference type="EMBL" id="ETV83913.1"/>
    </source>
</evidence>
<accession>W4GYB4</accession>
<evidence type="ECO:0000259" key="2">
    <source>
        <dbReference type="PROSITE" id="PS50853"/>
    </source>
</evidence>
<dbReference type="AlphaFoldDB" id="W4GYB4"/>
<dbReference type="GeneID" id="20806497"/>
<keyword evidence="1" id="KW-0677">Repeat</keyword>
<dbReference type="InterPro" id="IPR050964">
    <property type="entry name" value="Striated_Muscle_Regulatory"/>
</dbReference>
<sequence length="811" mass="87624">MNAVDEPFAYAELTEAESDEALQKALQSVLLKRKQYQMNATKQLQKELDAQARSIERAVSMAKITGALNESNSQAAPSSSATSNMAIPMFATPKSTFQDFHPYSNNLPTPTPTLAVPATATSSAVAVPSGLDTILPPPSAALTATNPMSSTSTTSTTFVGLVVVSTAFKYVPPLADSMLAAASSLHTVLCDVSLGGFLNQATKLLVNPSLVEFLTELATFETAVDPQSTFFMLVVTHGARVVNEPHVGSYLLFPESRVSSVDELVLTALHEQQLAAAIDRIPSQRKLLAFDVCHLQSILPPVTTKEDAPPPSSIKGRIHEDFARKFLSRLRELETQRQVARAKADHIPLKSLPATQVPVLVLEACKARSQIAIHENAGSGNAFFLRRFVDAFRGAAASPGRRDAFKNWTEDDAKFPFVYARDVVTYVAAAVQFDAYVASSRARDAMAAKDLLTVQFEEAASVRDMSQTPQLHCDVPGLDFRLGKVPQPPMNTPTPPTLMSASTTSLQVTWTLPPGDNRTPVLGYQLERKGDGPASETWTLVATRLVQTYEDVVHNAVVPPMTLTATGLASDAAFRFRVRARNAGGWGRYSAPSTPLRTMAASTSTRFATDVQSKRTPQDVVQWMATYPTFGQVQQLGCRALAQWAVAATTKQSHGDDTTSGLVGGGVDAALRAMKMYTEDVQVQAAAASLLGALAQYDIQGWTPAQKAGAKILLNDLFAKFSYAAFPSAHTTGLWALRVITEPPTRRKIGRNEAAMKLQGLFRRRQARRLLAAMATALFPQIIDPATGLAYYYDTRTGAASWTPPSRFLVS</sequence>
<gene>
    <name evidence="3" type="ORF">H257_04501</name>
</gene>
<dbReference type="VEuPathDB" id="FungiDB:H257_04501"/>
<dbReference type="SMART" id="SM00060">
    <property type="entry name" value="FN3"/>
    <property type="match status" value="1"/>
</dbReference>
<protein>
    <recommendedName>
        <fullName evidence="2">Fibronectin type-III domain-containing protein</fullName>
    </recommendedName>
</protein>
<dbReference type="STRING" id="112090.W4GYB4"/>
<reference evidence="3" key="1">
    <citation type="submission" date="2013-12" db="EMBL/GenBank/DDBJ databases">
        <title>The Genome Sequence of Aphanomyces astaci APO3.</title>
        <authorList>
            <consortium name="The Broad Institute Genomics Platform"/>
            <person name="Russ C."/>
            <person name="Tyler B."/>
            <person name="van West P."/>
            <person name="Dieguez-Uribeondo J."/>
            <person name="Young S.K."/>
            <person name="Zeng Q."/>
            <person name="Gargeya S."/>
            <person name="Fitzgerald M."/>
            <person name="Abouelleil A."/>
            <person name="Alvarado L."/>
            <person name="Chapman S.B."/>
            <person name="Gainer-Dewar J."/>
            <person name="Goldberg J."/>
            <person name="Griggs A."/>
            <person name="Gujja S."/>
            <person name="Hansen M."/>
            <person name="Howarth C."/>
            <person name="Imamovic A."/>
            <person name="Ireland A."/>
            <person name="Larimer J."/>
            <person name="McCowan C."/>
            <person name="Murphy C."/>
            <person name="Pearson M."/>
            <person name="Poon T.W."/>
            <person name="Priest M."/>
            <person name="Roberts A."/>
            <person name="Saif S."/>
            <person name="Shea T."/>
            <person name="Sykes S."/>
            <person name="Wortman J."/>
            <person name="Nusbaum C."/>
            <person name="Birren B."/>
        </authorList>
    </citation>
    <scope>NUCLEOTIDE SEQUENCE [LARGE SCALE GENOMIC DNA]</scope>
    <source>
        <strain evidence="3">APO3</strain>
    </source>
</reference>
<feature type="domain" description="Fibronectin type-III" evidence="2">
    <location>
        <begin position="492"/>
        <end position="601"/>
    </location>
</feature>
<proteinExistence type="predicted"/>
<dbReference type="InterPro" id="IPR036116">
    <property type="entry name" value="FN3_sf"/>
</dbReference>
<name>W4GYB4_APHAT</name>
<dbReference type="InterPro" id="IPR003961">
    <property type="entry name" value="FN3_dom"/>
</dbReference>
<dbReference type="SUPFAM" id="SSF49265">
    <property type="entry name" value="Fibronectin type III"/>
    <property type="match status" value="1"/>
</dbReference>
<dbReference type="OrthoDB" id="64753at2759"/>
<dbReference type="CDD" id="cd00063">
    <property type="entry name" value="FN3"/>
    <property type="match status" value="1"/>
</dbReference>
<dbReference type="PROSITE" id="PS50853">
    <property type="entry name" value="FN3"/>
    <property type="match status" value="1"/>
</dbReference>
<dbReference type="InterPro" id="IPR013783">
    <property type="entry name" value="Ig-like_fold"/>
</dbReference>
<dbReference type="RefSeq" id="XP_009827343.1">
    <property type="nucleotide sequence ID" value="XM_009829041.1"/>
</dbReference>
<dbReference type="Gene3D" id="2.60.40.10">
    <property type="entry name" value="Immunoglobulins"/>
    <property type="match status" value="1"/>
</dbReference>
<dbReference type="PANTHER" id="PTHR13817:SF73">
    <property type="entry name" value="FIBRONECTIN TYPE-III DOMAIN-CONTAINING PROTEIN"/>
    <property type="match status" value="1"/>
</dbReference>
<dbReference type="PROSITE" id="PS50096">
    <property type="entry name" value="IQ"/>
    <property type="match status" value="1"/>
</dbReference>
<dbReference type="PANTHER" id="PTHR13817">
    <property type="entry name" value="TITIN"/>
    <property type="match status" value="1"/>
</dbReference>
<organism evidence="3">
    <name type="scientific">Aphanomyces astaci</name>
    <name type="common">Crayfish plague agent</name>
    <dbReference type="NCBI Taxonomy" id="112090"/>
    <lineage>
        <taxon>Eukaryota</taxon>
        <taxon>Sar</taxon>
        <taxon>Stramenopiles</taxon>
        <taxon>Oomycota</taxon>
        <taxon>Saprolegniomycetes</taxon>
        <taxon>Saprolegniales</taxon>
        <taxon>Verrucalvaceae</taxon>
        <taxon>Aphanomyces</taxon>
    </lineage>
</organism>
<dbReference type="Pfam" id="PF00041">
    <property type="entry name" value="fn3"/>
    <property type="match status" value="1"/>
</dbReference>
<evidence type="ECO:0000256" key="1">
    <source>
        <dbReference type="ARBA" id="ARBA00022737"/>
    </source>
</evidence>
<dbReference type="EMBL" id="KI913120">
    <property type="protein sequence ID" value="ETV83913.1"/>
    <property type="molecule type" value="Genomic_DNA"/>
</dbReference>